<name>A0A9P1MWY7_9PELO</name>
<reference evidence="3" key="1">
    <citation type="submission" date="2022-11" db="EMBL/GenBank/DDBJ databases">
        <authorList>
            <person name="Kikuchi T."/>
        </authorList>
    </citation>
    <scope>NUCLEOTIDE SEQUENCE</scope>
    <source>
        <strain evidence="3">PS1010</strain>
    </source>
</reference>
<dbReference type="EMBL" id="CANHGI010000002">
    <property type="protein sequence ID" value="CAI5443334.1"/>
    <property type="molecule type" value="Genomic_DNA"/>
</dbReference>
<dbReference type="InterPro" id="IPR050975">
    <property type="entry name" value="Sleep_regulator"/>
</dbReference>
<protein>
    <submittedName>
        <fullName evidence="3">Uncharacterized protein</fullName>
    </submittedName>
</protein>
<feature type="signal peptide" evidence="2">
    <location>
        <begin position="1"/>
        <end position="19"/>
    </location>
</feature>
<evidence type="ECO:0000313" key="4">
    <source>
        <dbReference type="Proteomes" id="UP001152747"/>
    </source>
</evidence>
<feature type="chain" id="PRO_5040212466" evidence="2">
    <location>
        <begin position="20"/>
        <end position="285"/>
    </location>
</feature>
<keyword evidence="1 2" id="KW-0732">Signal</keyword>
<evidence type="ECO:0000256" key="2">
    <source>
        <dbReference type="SAM" id="SignalP"/>
    </source>
</evidence>
<gene>
    <name evidence="3" type="ORF">CAMP_LOCUS5971</name>
</gene>
<comment type="caution">
    <text evidence="3">The sequence shown here is derived from an EMBL/GenBank/DDBJ whole genome shotgun (WGS) entry which is preliminary data.</text>
</comment>
<organism evidence="3 4">
    <name type="scientific">Caenorhabditis angaria</name>
    <dbReference type="NCBI Taxonomy" id="860376"/>
    <lineage>
        <taxon>Eukaryota</taxon>
        <taxon>Metazoa</taxon>
        <taxon>Ecdysozoa</taxon>
        <taxon>Nematoda</taxon>
        <taxon>Chromadorea</taxon>
        <taxon>Rhabditida</taxon>
        <taxon>Rhabditina</taxon>
        <taxon>Rhabditomorpha</taxon>
        <taxon>Rhabditoidea</taxon>
        <taxon>Rhabditidae</taxon>
        <taxon>Peloderinae</taxon>
        <taxon>Caenorhabditis</taxon>
    </lineage>
</organism>
<dbReference type="Proteomes" id="UP001152747">
    <property type="component" value="Unassembled WGS sequence"/>
</dbReference>
<proteinExistence type="predicted"/>
<dbReference type="AlphaFoldDB" id="A0A9P1MWY7"/>
<dbReference type="PANTHER" id="PTHR33562">
    <property type="entry name" value="ATILLA, ISOFORM B-RELATED-RELATED"/>
    <property type="match status" value="1"/>
</dbReference>
<evidence type="ECO:0000256" key="1">
    <source>
        <dbReference type="ARBA" id="ARBA00022729"/>
    </source>
</evidence>
<keyword evidence="4" id="KW-1185">Reference proteome</keyword>
<accession>A0A9P1MWY7</accession>
<sequence>MIFIFIVFFSAFRISGIHAEANKCYQCASENLKEDWAATGLPYYPTNLQFYADCHSPTIAATKLTDVCASSCFELLLPIKSTYAILRGCHADFTWPEFVVNGNDSHSCEYNKIEDYGSQGVTLFGTEETAKTAYAAMGFCKKATSDESTIPCNSKITKAAILEEGIDSCKTGSSTKCKKCDYYDGDGGCLSSTGNECQGAYCTKVQGVLNNHIYTSRGCSAFNPFTKDTCSWTAQSFNLTTGATQIGLPFKATQCFCKGELCNSAPPIYSTLIATCFLAAIFRIL</sequence>
<dbReference type="OrthoDB" id="5817023at2759"/>
<evidence type="ECO:0000313" key="3">
    <source>
        <dbReference type="EMBL" id="CAI5443334.1"/>
    </source>
</evidence>